<evidence type="ECO:0000313" key="2">
    <source>
        <dbReference type="EMBL" id="KAG7300408.1"/>
    </source>
</evidence>
<organism evidence="2 3">
    <name type="scientific">Plutella xylostella</name>
    <name type="common">Diamondback moth</name>
    <name type="synonym">Plutella maculipennis</name>
    <dbReference type="NCBI Taxonomy" id="51655"/>
    <lineage>
        <taxon>Eukaryota</taxon>
        <taxon>Metazoa</taxon>
        <taxon>Ecdysozoa</taxon>
        <taxon>Arthropoda</taxon>
        <taxon>Hexapoda</taxon>
        <taxon>Insecta</taxon>
        <taxon>Pterygota</taxon>
        <taxon>Neoptera</taxon>
        <taxon>Endopterygota</taxon>
        <taxon>Lepidoptera</taxon>
        <taxon>Glossata</taxon>
        <taxon>Ditrysia</taxon>
        <taxon>Yponomeutoidea</taxon>
        <taxon>Plutellidae</taxon>
        <taxon>Plutella</taxon>
    </lineage>
</organism>
<feature type="domain" description="Reverse transcriptase" evidence="1">
    <location>
        <begin position="552"/>
        <end position="825"/>
    </location>
</feature>
<keyword evidence="3" id="KW-1185">Reference proteome</keyword>
<dbReference type="Pfam" id="PF00078">
    <property type="entry name" value="RVT_1"/>
    <property type="match status" value="1"/>
</dbReference>
<proteinExistence type="predicted"/>
<comment type="caution">
    <text evidence="2">The sequence shown here is derived from an EMBL/GenBank/DDBJ whole genome shotgun (WGS) entry which is preliminary data.</text>
</comment>
<dbReference type="InterPro" id="IPR005135">
    <property type="entry name" value="Endo/exonuclease/phosphatase"/>
</dbReference>
<dbReference type="Gene3D" id="3.60.10.10">
    <property type="entry name" value="Endonuclease/exonuclease/phosphatase"/>
    <property type="match status" value="1"/>
</dbReference>
<dbReference type="InterPro" id="IPR036691">
    <property type="entry name" value="Endo/exonu/phosph_ase_sf"/>
</dbReference>
<sequence length="969" mass="110664">MTRHCGLKVYCLGNIFCLTNIGPLKRYKCETVHNNNPMDQSINNCKLISFNCKNVKRSVNDVNRLCQECDIVALQESWLLPCDIPFLGTIHDQFEYCGKSAVDLSAGPLVGRPHGGVAILWRKGSFHQVSVIKCQSDRLVAIRASVDDRHFVFISVYMPTDSFDNLAEFTVCLSEIYSIIECSGVESAIILGDLNSHPGELFWRELLAFNSDHLWSCADVDILGINSNTYTYISEVHGCRRWLDHCVVTSSARKSVIDAYVRYNDVYWSDHYPLVIVCDFTCIPSKFVNSNSVKNLILWGQRPPCSVNKYNKLCNAELREIDFPAELVSCCNNMCTDQSHKLILNNMYDKIVSVLQLSSTETSQSGPGRSGKRPIVGWNKHVGDAHREARLKYRFWCQHGKPREGFIFEQMRLSKNYYKSRLKWCQKNAEQIKMDIIASQHLNKKFGKFWKETKRMNLKPGLPVSVEGESCPRNIANMFKKHFTVKSPLGQVAYDNNVCTDRSGVRFTAKEVKQAIRSITGGKSPGHDSLSIEHLVHAGVHLPRVLAMFYSCCLVHSYLPDDMMRCVVVPVVKDRMGDLSVTNNYRPISLATVLAKVFDRLMERQLDNYLKLNERQFGFKEGCSTESAILVLKSTIKYYTDRRTPVYGCFLDLSKAFDLVKYDILWQKLIKTGFPVALVSVFRYWYSNQVNVVRWGGTYSDEYRMECGVRQGGLTSPLLFNLYMNALIEELSNQPYGCYIDNVSVNNISYADDMVLLGPSINAITKLLNICGEYTKQHGLVYNIKKSVYMLFSARKRAQSVLPPVVMNGSPLKRVAEFKYLGHYVNEDLTDDKDMDRERRALSVRSNMVARRFSRCTKAVKITLFKAYCLSFYACSLWVNHLQKTGRALRVQYNNAFRMLMGLPRWCSASGMFAEARTPDFYAVMRSRAASLLHRVRGSTNTVLNTAVDRWDNCFLNHWVQLSLLPNKK</sequence>
<accession>A0ABQ7Q6A9</accession>
<evidence type="ECO:0000313" key="3">
    <source>
        <dbReference type="Proteomes" id="UP000823941"/>
    </source>
</evidence>
<dbReference type="SUPFAM" id="SSF56219">
    <property type="entry name" value="DNase I-like"/>
    <property type="match status" value="1"/>
</dbReference>
<dbReference type="Proteomes" id="UP000823941">
    <property type="component" value="Chromosome 21"/>
</dbReference>
<dbReference type="PROSITE" id="PS50878">
    <property type="entry name" value="RT_POL"/>
    <property type="match status" value="1"/>
</dbReference>
<gene>
    <name evidence="2" type="ORF">JYU34_016014</name>
</gene>
<dbReference type="EMBL" id="JAHIBW010000021">
    <property type="protein sequence ID" value="KAG7300408.1"/>
    <property type="molecule type" value="Genomic_DNA"/>
</dbReference>
<dbReference type="PANTHER" id="PTHR47027">
    <property type="entry name" value="REVERSE TRANSCRIPTASE DOMAIN-CONTAINING PROTEIN"/>
    <property type="match status" value="1"/>
</dbReference>
<protein>
    <recommendedName>
        <fullName evidence="1">Reverse transcriptase domain-containing protein</fullName>
    </recommendedName>
</protein>
<dbReference type="Pfam" id="PF03372">
    <property type="entry name" value="Exo_endo_phos"/>
    <property type="match status" value="1"/>
</dbReference>
<dbReference type="SUPFAM" id="SSF56672">
    <property type="entry name" value="DNA/RNA polymerases"/>
    <property type="match status" value="1"/>
</dbReference>
<dbReference type="CDD" id="cd01650">
    <property type="entry name" value="RT_nLTR_like"/>
    <property type="match status" value="1"/>
</dbReference>
<dbReference type="InterPro" id="IPR000477">
    <property type="entry name" value="RT_dom"/>
</dbReference>
<evidence type="ECO:0000259" key="1">
    <source>
        <dbReference type="PROSITE" id="PS50878"/>
    </source>
</evidence>
<name>A0ABQ7Q6A9_PLUXY</name>
<reference evidence="2 3" key="1">
    <citation type="submission" date="2021-06" db="EMBL/GenBank/DDBJ databases">
        <title>A haploid diamondback moth (Plutella xylostella L.) genome assembly resolves 31 chromosomes and identifies a diamide resistance mutation.</title>
        <authorList>
            <person name="Ward C.M."/>
            <person name="Perry K.D."/>
            <person name="Baker G."/>
            <person name="Powis K."/>
            <person name="Heckel D.G."/>
            <person name="Baxter S.W."/>
        </authorList>
    </citation>
    <scope>NUCLEOTIDE SEQUENCE [LARGE SCALE GENOMIC DNA]</scope>
    <source>
        <strain evidence="2 3">LV</strain>
        <tissue evidence="2">Single pupa</tissue>
    </source>
</reference>
<dbReference type="InterPro" id="IPR043502">
    <property type="entry name" value="DNA/RNA_pol_sf"/>
</dbReference>
<dbReference type="PANTHER" id="PTHR47027:SF20">
    <property type="entry name" value="REVERSE TRANSCRIPTASE-LIKE PROTEIN WITH RNA-DIRECTED DNA POLYMERASE DOMAIN"/>
    <property type="match status" value="1"/>
</dbReference>